<reference evidence="2" key="1">
    <citation type="journal article" date="2019" name="Int. J. Syst. Evol. Microbiol.">
        <title>The Global Catalogue of Microorganisms (GCM) 10K type strain sequencing project: providing services to taxonomists for standard genome sequencing and annotation.</title>
        <authorList>
            <consortium name="The Broad Institute Genomics Platform"/>
            <consortium name="The Broad Institute Genome Sequencing Center for Infectious Disease"/>
            <person name="Wu L."/>
            <person name="Ma J."/>
        </authorList>
    </citation>
    <scope>NUCLEOTIDE SEQUENCE [LARGE SCALE GENOMIC DNA]</scope>
    <source>
        <strain evidence="2">CGMCC 1.12990</strain>
    </source>
</reference>
<comment type="caution">
    <text evidence="1">The sequence shown here is derived from an EMBL/GenBank/DDBJ whole genome shotgun (WGS) entry which is preliminary data.</text>
</comment>
<evidence type="ECO:0000313" key="2">
    <source>
        <dbReference type="Proteomes" id="UP000601361"/>
    </source>
</evidence>
<keyword evidence="2" id="KW-1185">Reference proteome</keyword>
<proteinExistence type="predicted"/>
<organism evidence="1 2">
    <name type="scientific">Hymenobacter glacieicola</name>
    <dbReference type="NCBI Taxonomy" id="1562124"/>
    <lineage>
        <taxon>Bacteria</taxon>
        <taxon>Pseudomonadati</taxon>
        <taxon>Bacteroidota</taxon>
        <taxon>Cytophagia</taxon>
        <taxon>Cytophagales</taxon>
        <taxon>Hymenobacteraceae</taxon>
        <taxon>Hymenobacter</taxon>
    </lineage>
</organism>
<evidence type="ECO:0000313" key="1">
    <source>
        <dbReference type="EMBL" id="GGG57993.1"/>
    </source>
</evidence>
<name>A0ABQ1X658_9BACT</name>
<sequence length="118" mass="12328">MVARIEGGLENLDPLAGNLGPVQPPDQLLSLAGKHGAAHNFNPAPAGNITAGTDAGFDKHRRVGKKVSKYGADQPVGKRSTEITSLLPDTSNRPGKLLPRWPASAYSFVMLNSSASAL</sequence>
<protein>
    <submittedName>
        <fullName evidence="1">Uncharacterized protein</fullName>
    </submittedName>
</protein>
<dbReference type="EMBL" id="BMGS01000012">
    <property type="protein sequence ID" value="GGG57993.1"/>
    <property type="molecule type" value="Genomic_DNA"/>
</dbReference>
<dbReference type="Proteomes" id="UP000601361">
    <property type="component" value="Unassembled WGS sequence"/>
</dbReference>
<accession>A0ABQ1X658</accession>
<gene>
    <name evidence="1" type="ORF">GCM10011378_37610</name>
</gene>